<reference evidence="2" key="5">
    <citation type="submission" date="2018-04" db="UniProtKB">
        <authorList>
            <consortium name="EnsemblFungi"/>
        </authorList>
    </citation>
    <scope>IDENTIFICATION</scope>
    <source>
        <strain evidence="2">R3-111a-1</strain>
    </source>
</reference>
<dbReference type="RefSeq" id="XP_009217909.1">
    <property type="nucleotide sequence ID" value="XM_009219645.1"/>
</dbReference>
<dbReference type="Proteomes" id="UP000006039">
    <property type="component" value="Unassembled WGS sequence"/>
</dbReference>
<reference evidence="2" key="4">
    <citation type="journal article" date="2015" name="G3 (Bethesda)">
        <title>Genome sequences of three phytopathogenic species of the Magnaporthaceae family of fungi.</title>
        <authorList>
            <person name="Okagaki L.H."/>
            <person name="Nunes C.C."/>
            <person name="Sailsbery J."/>
            <person name="Clay B."/>
            <person name="Brown D."/>
            <person name="John T."/>
            <person name="Oh Y."/>
            <person name="Young N."/>
            <person name="Fitzgerald M."/>
            <person name="Haas B.J."/>
            <person name="Zeng Q."/>
            <person name="Young S."/>
            <person name="Adiconis X."/>
            <person name="Fan L."/>
            <person name="Levin J.Z."/>
            <person name="Mitchell T.K."/>
            <person name="Okubara P.A."/>
            <person name="Farman M.L."/>
            <person name="Kohn L.M."/>
            <person name="Birren B."/>
            <person name="Ma L.-J."/>
            <person name="Dean R.A."/>
        </authorList>
    </citation>
    <scope>NUCLEOTIDE SEQUENCE</scope>
    <source>
        <strain evidence="2">R3-111a-1</strain>
    </source>
</reference>
<reference evidence="3" key="1">
    <citation type="submission" date="2010-07" db="EMBL/GenBank/DDBJ databases">
        <title>The genome sequence of Gaeumannomyces graminis var. tritici strain R3-111a-1.</title>
        <authorList>
            <consortium name="The Broad Institute Genome Sequencing Platform"/>
            <person name="Ma L.-J."/>
            <person name="Dead R."/>
            <person name="Young S."/>
            <person name="Zeng Q."/>
            <person name="Koehrsen M."/>
            <person name="Alvarado L."/>
            <person name="Berlin A."/>
            <person name="Chapman S.B."/>
            <person name="Chen Z."/>
            <person name="Freedman E."/>
            <person name="Gellesch M."/>
            <person name="Goldberg J."/>
            <person name="Griggs A."/>
            <person name="Gujja S."/>
            <person name="Heilman E.R."/>
            <person name="Heiman D."/>
            <person name="Hepburn T."/>
            <person name="Howarth C."/>
            <person name="Jen D."/>
            <person name="Larson L."/>
            <person name="Mehta T."/>
            <person name="Neiman D."/>
            <person name="Pearson M."/>
            <person name="Roberts A."/>
            <person name="Saif S."/>
            <person name="Shea T."/>
            <person name="Shenoy N."/>
            <person name="Sisk P."/>
            <person name="Stolte C."/>
            <person name="Sykes S."/>
            <person name="Walk T."/>
            <person name="White J."/>
            <person name="Yandava C."/>
            <person name="Haas B."/>
            <person name="Nusbaum C."/>
            <person name="Birren B."/>
        </authorList>
    </citation>
    <scope>NUCLEOTIDE SEQUENCE [LARGE SCALE GENOMIC DNA]</scope>
    <source>
        <strain evidence="3">R3-111a-1</strain>
    </source>
</reference>
<dbReference type="VEuPathDB" id="FungiDB:GGTG_01874"/>
<evidence type="ECO:0000313" key="2">
    <source>
        <dbReference type="EnsemblFungi" id="EJT81900"/>
    </source>
</evidence>
<name>J3NKT3_GAET3</name>
<dbReference type="HOGENOM" id="CLU_1660867_0_0_1"/>
<dbReference type="EnsemblFungi" id="EJT81900">
    <property type="protein sequence ID" value="EJT81900"/>
    <property type="gene ID" value="GGTG_01874"/>
</dbReference>
<protein>
    <submittedName>
        <fullName evidence="1 2">Uncharacterized protein</fullName>
    </submittedName>
</protein>
<evidence type="ECO:0000313" key="3">
    <source>
        <dbReference type="Proteomes" id="UP000006039"/>
    </source>
</evidence>
<sequence length="159" mass="17891">MIMSPHNHPWNVVGFWNEIVTCTPMLLWESERSYPRELWSTQRYGREAREVAGKVRYSPGGGYVPTHHTLLGRWLPAAMVRPDSGATRQAPPRLRYDRAAFVAQRKKKSEKIRQRIAMVPAEPSQVAPRLSSVGWRKAGGCSAWTPGRLDGATNKAIPS</sequence>
<reference evidence="1" key="3">
    <citation type="submission" date="2010-09" db="EMBL/GenBank/DDBJ databases">
        <title>Annotation of Gaeumannomyces graminis var. tritici R3-111a-1.</title>
        <authorList>
            <consortium name="The Broad Institute Genome Sequencing Platform"/>
            <person name="Ma L.-J."/>
            <person name="Dead R."/>
            <person name="Young S.K."/>
            <person name="Zeng Q."/>
            <person name="Gargeya S."/>
            <person name="Fitzgerald M."/>
            <person name="Haas B."/>
            <person name="Abouelleil A."/>
            <person name="Alvarado L."/>
            <person name="Arachchi H.M."/>
            <person name="Berlin A."/>
            <person name="Brown A."/>
            <person name="Chapman S.B."/>
            <person name="Chen Z."/>
            <person name="Dunbar C."/>
            <person name="Freedman E."/>
            <person name="Gearin G."/>
            <person name="Gellesch M."/>
            <person name="Goldberg J."/>
            <person name="Griggs A."/>
            <person name="Gujja S."/>
            <person name="Heiman D."/>
            <person name="Howarth C."/>
            <person name="Larson L."/>
            <person name="Lui A."/>
            <person name="MacDonald P.J.P."/>
            <person name="Mehta T."/>
            <person name="Montmayeur A."/>
            <person name="Murphy C."/>
            <person name="Neiman D."/>
            <person name="Pearson M."/>
            <person name="Priest M."/>
            <person name="Roberts A."/>
            <person name="Saif S."/>
            <person name="Shea T."/>
            <person name="Shenoy N."/>
            <person name="Sisk P."/>
            <person name="Stolte C."/>
            <person name="Sykes S."/>
            <person name="Yandava C."/>
            <person name="Wortman J."/>
            <person name="Nusbaum C."/>
            <person name="Birren B."/>
        </authorList>
    </citation>
    <scope>NUCLEOTIDE SEQUENCE</scope>
    <source>
        <strain evidence="1">R3-111a-1</strain>
    </source>
</reference>
<gene>
    <name evidence="2" type="primary">20342332</name>
    <name evidence="1" type="ORF">GGTG_01874</name>
</gene>
<organism evidence="1">
    <name type="scientific">Gaeumannomyces tritici (strain R3-111a-1)</name>
    <name type="common">Wheat and barley take-all root rot fungus</name>
    <name type="synonym">Gaeumannomyces graminis var. tritici</name>
    <dbReference type="NCBI Taxonomy" id="644352"/>
    <lineage>
        <taxon>Eukaryota</taxon>
        <taxon>Fungi</taxon>
        <taxon>Dikarya</taxon>
        <taxon>Ascomycota</taxon>
        <taxon>Pezizomycotina</taxon>
        <taxon>Sordariomycetes</taxon>
        <taxon>Sordariomycetidae</taxon>
        <taxon>Magnaporthales</taxon>
        <taxon>Magnaporthaceae</taxon>
        <taxon>Gaeumannomyces</taxon>
    </lineage>
</organism>
<keyword evidence="3" id="KW-1185">Reference proteome</keyword>
<dbReference type="AlphaFoldDB" id="J3NKT3"/>
<proteinExistence type="predicted"/>
<dbReference type="GeneID" id="20342332"/>
<reference evidence="1" key="2">
    <citation type="submission" date="2010-07" db="EMBL/GenBank/DDBJ databases">
        <authorList>
            <consortium name="The Broad Institute Genome Sequencing Platform"/>
            <consortium name="Broad Institute Genome Sequencing Center for Infectious Disease"/>
            <person name="Ma L.-J."/>
            <person name="Dead R."/>
            <person name="Young S."/>
            <person name="Zeng Q."/>
            <person name="Koehrsen M."/>
            <person name="Alvarado L."/>
            <person name="Berlin A."/>
            <person name="Chapman S.B."/>
            <person name="Chen Z."/>
            <person name="Freedman E."/>
            <person name="Gellesch M."/>
            <person name="Goldberg J."/>
            <person name="Griggs A."/>
            <person name="Gujja S."/>
            <person name="Heilman E.R."/>
            <person name="Heiman D."/>
            <person name="Hepburn T."/>
            <person name="Howarth C."/>
            <person name="Jen D."/>
            <person name="Larson L."/>
            <person name="Mehta T."/>
            <person name="Neiman D."/>
            <person name="Pearson M."/>
            <person name="Roberts A."/>
            <person name="Saif S."/>
            <person name="Shea T."/>
            <person name="Shenoy N."/>
            <person name="Sisk P."/>
            <person name="Stolte C."/>
            <person name="Sykes S."/>
            <person name="Walk T."/>
            <person name="White J."/>
            <person name="Yandava C."/>
            <person name="Haas B."/>
            <person name="Nusbaum C."/>
            <person name="Birren B."/>
        </authorList>
    </citation>
    <scope>NUCLEOTIDE SEQUENCE</scope>
    <source>
        <strain evidence="1">R3-111a-1</strain>
    </source>
</reference>
<evidence type="ECO:0000313" key="1">
    <source>
        <dbReference type="EMBL" id="EJT81900.1"/>
    </source>
</evidence>
<dbReference type="EMBL" id="GL385395">
    <property type="protein sequence ID" value="EJT81900.1"/>
    <property type="molecule type" value="Genomic_DNA"/>
</dbReference>
<accession>J3NKT3</accession>